<dbReference type="EMBL" id="AUPC02000158">
    <property type="protein sequence ID" value="POG68124.1"/>
    <property type="molecule type" value="Genomic_DNA"/>
</dbReference>
<dbReference type="Proteomes" id="UP000018888">
    <property type="component" value="Unassembled WGS sequence"/>
</dbReference>
<keyword evidence="2" id="KW-1185">Reference proteome</keyword>
<proteinExistence type="predicted"/>
<reference evidence="1 2" key="2">
    <citation type="journal article" date="2018" name="New Phytol.">
        <title>High intraspecific genome diversity in the model arbuscular mycorrhizal symbiont Rhizophagus irregularis.</title>
        <authorList>
            <person name="Chen E.C.H."/>
            <person name="Morin E."/>
            <person name="Beaudet D."/>
            <person name="Noel J."/>
            <person name="Yildirir G."/>
            <person name="Ndikumana S."/>
            <person name="Charron P."/>
            <person name="St-Onge C."/>
            <person name="Giorgi J."/>
            <person name="Kruger M."/>
            <person name="Marton T."/>
            <person name="Ropars J."/>
            <person name="Grigoriev I.V."/>
            <person name="Hainaut M."/>
            <person name="Henrissat B."/>
            <person name="Roux C."/>
            <person name="Martin F."/>
            <person name="Corradi N."/>
        </authorList>
    </citation>
    <scope>NUCLEOTIDE SEQUENCE [LARGE SCALE GENOMIC DNA]</scope>
    <source>
        <strain evidence="1 2">DAOM 197198</strain>
    </source>
</reference>
<dbReference type="VEuPathDB" id="FungiDB:RhiirFUN_011228"/>
<evidence type="ECO:0000313" key="1">
    <source>
        <dbReference type="EMBL" id="POG68124.1"/>
    </source>
</evidence>
<dbReference type="SMR" id="A0A2P4PRV9"/>
<organism evidence="1 2">
    <name type="scientific">Rhizophagus irregularis (strain DAOM 181602 / DAOM 197198 / MUCL 43194)</name>
    <name type="common">Arbuscular mycorrhizal fungus</name>
    <name type="synonym">Glomus intraradices</name>
    <dbReference type="NCBI Taxonomy" id="747089"/>
    <lineage>
        <taxon>Eukaryota</taxon>
        <taxon>Fungi</taxon>
        <taxon>Fungi incertae sedis</taxon>
        <taxon>Mucoromycota</taxon>
        <taxon>Glomeromycotina</taxon>
        <taxon>Glomeromycetes</taxon>
        <taxon>Glomerales</taxon>
        <taxon>Glomeraceae</taxon>
        <taxon>Rhizophagus</taxon>
    </lineage>
</organism>
<gene>
    <name evidence="1" type="ORF">GLOIN_2v1778632</name>
</gene>
<comment type="caution">
    <text evidence="1">The sequence shown here is derived from an EMBL/GenBank/DDBJ whole genome shotgun (WGS) entry which is preliminary data.</text>
</comment>
<reference evidence="1 2" key="1">
    <citation type="journal article" date="2013" name="Proc. Natl. Acad. Sci. U.S.A.">
        <title>Genome of an arbuscular mycorrhizal fungus provides insight into the oldest plant symbiosis.</title>
        <authorList>
            <person name="Tisserant E."/>
            <person name="Malbreil M."/>
            <person name="Kuo A."/>
            <person name="Kohler A."/>
            <person name="Symeonidi A."/>
            <person name="Balestrini R."/>
            <person name="Charron P."/>
            <person name="Duensing N."/>
            <person name="Frei Dit Frey N."/>
            <person name="Gianinazzi-Pearson V."/>
            <person name="Gilbert L.B."/>
            <person name="Handa Y."/>
            <person name="Herr J.R."/>
            <person name="Hijri M."/>
            <person name="Koul R."/>
            <person name="Kawaguchi M."/>
            <person name="Krajinski F."/>
            <person name="Lammers P.J."/>
            <person name="Masclaux F.G."/>
            <person name="Murat C."/>
            <person name="Morin E."/>
            <person name="Ndikumana S."/>
            <person name="Pagni M."/>
            <person name="Petitpierre D."/>
            <person name="Requena N."/>
            <person name="Rosikiewicz P."/>
            <person name="Riley R."/>
            <person name="Saito K."/>
            <person name="San Clemente H."/>
            <person name="Shapiro H."/>
            <person name="van Tuinen D."/>
            <person name="Becard G."/>
            <person name="Bonfante P."/>
            <person name="Paszkowski U."/>
            <person name="Shachar-Hill Y.Y."/>
            <person name="Tuskan G.A."/>
            <person name="Young P.W."/>
            <person name="Sanders I.R."/>
            <person name="Henrissat B."/>
            <person name="Rensing S.A."/>
            <person name="Grigoriev I.V."/>
            <person name="Corradi N."/>
            <person name="Roux C."/>
            <person name="Martin F."/>
        </authorList>
    </citation>
    <scope>NUCLEOTIDE SEQUENCE [LARGE SCALE GENOMIC DNA]</scope>
    <source>
        <strain evidence="1 2">DAOM 197198</strain>
    </source>
</reference>
<sequence length="183" mass="20872">MDFFVLFDGQFQYSKKSNNYIRIHSLNIPDSFIYSEKCQSKYTKLVATSFITALNDALKCLAEYASNIPSIILDTFETYLGQLREISKKKQQKTSLEIHDLLETQLEELNNNDVSSIIAIATFNLGNLKKFASAISSRVFGGTALHKIINIKRLQKFIGEHNEVQKTIKGPQEFLNVVQKICR</sequence>
<evidence type="ECO:0000313" key="2">
    <source>
        <dbReference type="Proteomes" id="UP000018888"/>
    </source>
</evidence>
<accession>A0A2P4PRV9</accession>
<name>A0A2P4PRV9_RHIID</name>
<dbReference type="AlphaFoldDB" id="A0A2P4PRV9"/>
<protein>
    <submittedName>
        <fullName evidence="1">Uncharacterized protein</fullName>
    </submittedName>
</protein>